<feature type="region of interest" description="Disordered" evidence="1">
    <location>
        <begin position="30"/>
        <end position="84"/>
    </location>
</feature>
<comment type="caution">
    <text evidence="2">The sequence shown here is derived from an EMBL/GenBank/DDBJ whole genome shotgun (WGS) entry which is preliminary data.</text>
</comment>
<feature type="compositionally biased region" description="Acidic residues" evidence="1">
    <location>
        <begin position="43"/>
        <end position="55"/>
    </location>
</feature>
<gene>
    <name evidence="2" type="ORF">HMPREF0742_02025</name>
</gene>
<sequence length="102" mass="10562">MGENGRILFTITLNDPGFVSVLADAAEGLEPAAAVEPAPPDPSEAEPVEEAEFDAPEVLSPEPQAANNKAPAPPPARASAARREKISAVRCTVIISPFVGDM</sequence>
<name>U7V0X8_9MICC</name>
<evidence type="ECO:0000256" key="1">
    <source>
        <dbReference type="SAM" id="MobiDB-lite"/>
    </source>
</evidence>
<dbReference type="AlphaFoldDB" id="U7V0X8"/>
<dbReference type="EMBL" id="AXZG01000054">
    <property type="protein sequence ID" value="ERT65357.1"/>
    <property type="molecule type" value="Genomic_DNA"/>
</dbReference>
<evidence type="ECO:0000313" key="3">
    <source>
        <dbReference type="Proteomes" id="UP000017174"/>
    </source>
</evidence>
<feature type="compositionally biased region" description="Low complexity" evidence="1">
    <location>
        <begin position="56"/>
        <end position="70"/>
    </location>
</feature>
<dbReference type="HOGENOM" id="CLU_2275375_0_0_11"/>
<organism evidence="2 3">
    <name type="scientific">Rothia aeria F0184</name>
    <dbReference type="NCBI Taxonomy" id="888019"/>
    <lineage>
        <taxon>Bacteria</taxon>
        <taxon>Bacillati</taxon>
        <taxon>Actinomycetota</taxon>
        <taxon>Actinomycetes</taxon>
        <taxon>Micrococcales</taxon>
        <taxon>Micrococcaceae</taxon>
        <taxon>Rothia</taxon>
    </lineage>
</organism>
<reference evidence="2 3" key="1">
    <citation type="submission" date="2013-08" db="EMBL/GenBank/DDBJ databases">
        <authorList>
            <person name="Weinstock G."/>
            <person name="Sodergren E."/>
            <person name="Wylie T."/>
            <person name="Fulton L."/>
            <person name="Fulton R."/>
            <person name="Fronick C."/>
            <person name="O'Laughlin M."/>
            <person name="Godfrey J."/>
            <person name="Miner T."/>
            <person name="Herter B."/>
            <person name="Appelbaum E."/>
            <person name="Cordes M."/>
            <person name="Lek S."/>
            <person name="Wollam A."/>
            <person name="Pepin K.H."/>
            <person name="Palsikar V.B."/>
            <person name="Mitreva M."/>
            <person name="Wilson R.K."/>
        </authorList>
    </citation>
    <scope>NUCLEOTIDE SEQUENCE [LARGE SCALE GENOMIC DNA]</scope>
    <source>
        <strain evidence="2 3">F0184</strain>
    </source>
</reference>
<proteinExistence type="predicted"/>
<accession>U7V0X8</accession>
<protein>
    <submittedName>
        <fullName evidence="2">Preprotein translocase subunit SecG domain protein</fullName>
    </submittedName>
</protein>
<evidence type="ECO:0000313" key="2">
    <source>
        <dbReference type="EMBL" id="ERT65357.1"/>
    </source>
</evidence>
<dbReference type="Proteomes" id="UP000017174">
    <property type="component" value="Unassembled WGS sequence"/>
</dbReference>